<evidence type="ECO:0008006" key="3">
    <source>
        <dbReference type="Google" id="ProtNLM"/>
    </source>
</evidence>
<evidence type="ECO:0000313" key="1">
    <source>
        <dbReference type="EMBL" id="KJZ10480.1"/>
    </source>
</evidence>
<organism evidence="1 2">
    <name type="scientific">Pseudoalteromonas rubra</name>
    <dbReference type="NCBI Taxonomy" id="43658"/>
    <lineage>
        <taxon>Bacteria</taxon>
        <taxon>Pseudomonadati</taxon>
        <taxon>Pseudomonadota</taxon>
        <taxon>Gammaproteobacteria</taxon>
        <taxon>Alteromonadales</taxon>
        <taxon>Pseudoalteromonadaceae</taxon>
        <taxon>Pseudoalteromonas</taxon>
    </lineage>
</organism>
<protein>
    <recommendedName>
        <fullName evidence="3">Lipoprotein</fullName>
    </recommendedName>
</protein>
<keyword evidence="2" id="KW-1185">Reference proteome</keyword>
<dbReference type="EMBL" id="JXYA01000015">
    <property type="protein sequence ID" value="KJZ10480.1"/>
    <property type="molecule type" value="Genomic_DNA"/>
</dbReference>
<dbReference type="OrthoDB" id="10015385at2"/>
<dbReference type="AlphaFoldDB" id="A0A0F4QTC7"/>
<dbReference type="PATRIC" id="fig|43658.5.peg.1534"/>
<comment type="caution">
    <text evidence="1">The sequence shown here is derived from an EMBL/GenBank/DDBJ whole genome shotgun (WGS) entry which is preliminary data.</text>
</comment>
<proteinExistence type="predicted"/>
<dbReference type="Proteomes" id="UP000033452">
    <property type="component" value="Unassembled WGS sequence"/>
</dbReference>
<evidence type="ECO:0000313" key="2">
    <source>
        <dbReference type="Proteomes" id="UP000033452"/>
    </source>
</evidence>
<sequence length="165" mass="18401">MIQDKLMKVMFAVTLVSILGCDSSGENKPPSNDSIRSFYTQNKVHIESFVEFCALQKRVRWLGVNDIDLSSKSDADLDGFSVENTRLVMNDLGIESMFCARDYSKVNAPLVSVTLPLYNSGLSVSGVSKGIKFIVVESARVKEQINNGELTHLGDTGWYIYYRES</sequence>
<accession>A0A0F4QTC7</accession>
<name>A0A0F4QTC7_9GAMM</name>
<dbReference type="PROSITE" id="PS51257">
    <property type="entry name" value="PROKAR_LIPOPROTEIN"/>
    <property type="match status" value="1"/>
</dbReference>
<reference evidence="1 2" key="1">
    <citation type="journal article" date="2015" name="BMC Genomics">
        <title>Genome mining reveals unlocked bioactive potential of marine Gram-negative bacteria.</title>
        <authorList>
            <person name="Machado H."/>
            <person name="Sonnenschein E.C."/>
            <person name="Melchiorsen J."/>
            <person name="Gram L."/>
        </authorList>
    </citation>
    <scope>NUCLEOTIDE SEQUENCE [LARGE SCALE GENOMIC DNA]</scope>
    <source>
        <strain evidence="1 2">S2471</strain>
    </source>
</reference>
<gene>
    <name evidence="1" type="ORF">TW77_07275</name>
</gene>
<dbReference type="RefSeq" id="WP_046004312.1">
    <property type="nucleotide sequence ID" value="NZ_JXYA01000015.1"/>
</dbReference>